<keyword evidence="3" id="KW-0812">Transmembrane</keyword>
<protein>
    <submittedName>
        <fullName evidence="6">FIVAR domain-containing protein</fullName>
    </submittedName>
</protein>
<evidence type="ECO:0000313" key="7">
    <source>
        <dbReference type="Proteomes" id="UP000653127"/>
    </source>
</evidence>
<organism evidence="6 7">
    <name type="scientific">Ligaoa zhengdingensis</name>
    <dbReference type="NCBI Taxonomy" id="2763658"/>
    <lineage>
        <taxon>Bacteria</taxon>
        <taxon>Bacillati</taxon>
        <taxon>Bacillota</taxon>
        <taxon>Clostridia</taxon>
        <taxon>Eubacteriales</taxon>
        <taxon>Oscillospiraceae</taxon>
        <taxon>Ligaoa</taxon>
    </lineage>
</organism>
<evidence type="ECO:0000256" key="1">
    <source>
        <dbReference type="SAM" id="Coils"/>
    </source>
</evidence>
<gene>
    <name evidence="6" type="ORF">H8711_00585</name>
</gene>
<proteinExistence type="predicted"/>
<dbReference type="Pfam" id="PF07581">
    <property type="entry name" value="Glug"/>
    <property type="match status" value="2"/>
</dbReference>
<evidence type="ECO:0000256" key="3">
    <source>
        <dbReference type="SAM" id="Phobius"/>
    </source>
</evidence>
<dbReference type="InterPro" id="IPR023296">
    <property type="entry name" value="Glyco_hydro_beta-prop_sf"/>
</dbReference>
<comment type="caution">
    <text evidence="6">The sequence shown here is derived from an EMBL/GenBank/DDBJ whole genome shotgun (WGS) entry which is preliminary data.</text>
</comment>
<evidence type="ECO:0000256" key="4">
    <source>
        <dbReference type="SAM" id="SignalP"/>
    </source>
</evidence>
<dbReference type="Gene3D" id="1.20.1270.70">
    <property type="entry name" value="Designed single chain three-helix bundle"/>
    <property type="match status" value="2"/>
</dbReference>
<evidence type="ECO:0000313" key="6">
    <source>
        <dbReference type="EMBL" id="MBC8545433.1"/>
    </source>
</evidence>
<dbReference type="SUPFAM" id="SSF75005">
    <property type="entry name" value="Arabinanase/levansucrase/invertase"/>
    <property type="match status" value="1"/>
</dbReference>
<feature type="transmembrane region" description="Helical" evidence="3">
    <location>
        <begin position="2126"/>
        <end position="2148"/>
    </location>
</feature>
<keyword evidence="4" id="KW-0732">Signal</keyword>
<dbReference type="EMBL" id="JACRST010000001">
    <property type="protein sequence ID" value="MBC8545433.1"/>
    <property type="molecule type" value="Genomic_DNA"/>
</dbReference>
<evidence type="ECO:0000256" key="2">
    <source>
        <dbReference type="SAM" id="MobiDB-lite"/>
    </source>
</evidence>
<reference evidence="6" key="1">
    <citation type="submission" date="2020-08" db="EMBL/GenBank/DDBJ databases">
        <title>Genome public.</title>
        <authorList>
            <person name="Liu C."/>
            <person name="Sun Q."/>
        </authorList>
    </citation>
    <scope>NUCLEOTIDE SEQUENCE</scope>
    <source>
        <strain evidence="6">NSJ-31</strain>
    </source>
</reference>
<feature type="coiled-coil region" evidence="1">
    <location>
        <begin position="1564"/>
        <end position="1598"/>
    </location>
</feature>
<sequence length="2156" mass="229601">MKRKIALLLAVALALPTISAPAYATDGDGRLTPGDLNFRKVWTHRNMFNTQLTLDELDFDTAAGTEGISVQDGQLVLQNETEEETSGRLLIGDHTPYGAYDIEVTEQARGTDVSLELVKDENNKVIITQTNTAVNTEKPEFGEIAESLVSELDMSDADLLSKTGVYDDNAPYLSVTKTESGIKFAGDTGRGESFVPVGAARQGYAYEATVSSQTTGYANLIVKLRKDAKNGIFFVQKADSGECSYEIFKDGSSKARGTFLAASTAHPVSPYTMRIEIQGENLVFSRISGENIDMSKSVDVSDVFDFSDPDVIKDFEFVIGGRIDPNQSVEFSSAQVFDARTELDMSNPDLLGITGVYDDVGVPLTVDKTEGGIKFTGGSAVGESFVPVSGAKQGAIYEATVSGQTTGYANLIVKLRKDAKNGIFFVQRSNNGSVSYEIFKDGTSMASGTFSPAKKLTIGEPYVMRLEIQDKNIVFSRDSAGETDFSQSVDVSGVFDLSDPDVIKDFEFVIGGRIQPNQSVEYSAARVYGEKTDGQVDLDLSDVSKLTRYDDMISKNDKTVLMSNNADGELVMQWDETSTSACESFVAVGKARQGLVHEVTISGQDNGGVSNNAYVLAELRQDANNRILFVSRINGNCNYEMYKTGFNGAQNGGSLSLPTASYPYKLRMEVRGKNVILSRVSMDGTVEGSVTYDVSSKFDLTNTAVMNSLEFAVGARFVNNGAIRFSDAKIWYQEPVDDPDVHSGELKMEAYSGGELVSSRVLASGEFSLPYTIRADFAAKSAVSGINAGTGTGYLNVWLVQDGKATLTNGGGYDIDLKIDFSNPDVLSGYKAYLGYNAQPGSSAKIGGANHYLTGGAAQADPKPLHNQKGEILREGSKIWIAMTTRGYSINSSYQGIYSLDLATNELELVGTMAFNLCQGGVRRYGPYHASDIIYDETSGNWIVMTTSHINNHQVCSGLIPEDPRTAGFQFVDVQKVNYPGSVGNEEDASLIFDEEVGKWRLVMCHARDGGYQLPLFEADSWDGEYTEIARYAEIPCTGIQLQKLDGQYYVFFGRNTDNCEALYYPEMTKAATLKIQSSPRSYNVWPVIIPLEDEDTGVMRYYMLSFDRDTHGGPHSYGNIYLYEAEEAVGLPAVEPDAEVEELEPIMDGKITSAQQVMQIRNDLSGNYTLEADIDLSEVENWVPIGTKEAPFTGSFNGNGHVIANLTSERPDALDVGLFGVIGAGASVSNLTVRGAEVSGRIYTGILAGRNEGVVTDCTVSGDVTTYAAGGALIGQNTGKISDSHAIGTVASVGGDSVGGLVGVNSGNVGTIDLNNKGIIDGCSAQVVVTGFTNVGGLVGQNDCATVSNSMASGTVEGVSYVGGFAGHIGRNYGNNSTSPMNQCFATGDVTGRVDIGGFAGHNDGALTQCFATGAVSGETSVGGFVGRNNNKANVKSSFATGSVDGGEMAGSLFGRNFGSFSGSAGAQGIVSIGNSVHSVVEVSLPDLSSAATYRAGGALSGYDSSVWSLEDGQYPELESSTIANELAVVEAYNALQAVYDQNKDRLEKDYTADTWAPFAEKLQAAKDALDKLSNTAAELEQAKADLEEAASGLIAADPDVPDVDKSFLEALITAIDGKYEQNRFTKESYDALIDALNAAQSVVDSESATQQEVYEAYLALVKARDGLTFAVDKSLLQLAVDLAQQTIDEFSSELTGSSVEALEAVIKAANKLLEDDSATQEQVNAMYTDVMTTITSVVDRANRDYLTALIRAVEALGDDYKPSTLALLEEALLKAQEVEADTDATDEDIQDAYDQLADAVNGLQKLANKDLLEASLNLANDIISSGKYDEETLAALNALLESANSLMDDPEAEQEAVDQMAKDLTIGVSKVRLAKEIKAVKAEMEMIDLTEYTEESVNTLLDAIEEAEAAIESEDYTEADETILQSKLWAGLNGLVLNADDPDEKPDVKPQPTPSKPSKGSVAKVDNSEYWAGVKEKIESIVEGGSVNAELEDGAMLPANVIDALKGKNINLVIAVKGKDVTLNGTGLQGYSAAAVYYTADEIIAMAASAQTEPTTGGKISAAVNPETGGEAPAEAAPVAPEAAVPAEPVLPEAPAVIEPVVPAAPEAPSAQVEPEPVAQSNMLFVWIVAAIGVAAITGAVSLAIIKKKQDSKK</sequence>
<keyword evidence="1" id="KW-0175">Coiled coil</keyword>
<feature type="region of interest" description="Disordered" evidence="2">
    <location>
        <begin position="1941"/>
        <end position="1965"/>
    </location>
</feature>
<keyword evidence="3" id="KW-0472">Membrane</keyword>
<dbReference type="RefSeq" id="WP_249281586.1">
    <property type="nucleotide sequence ID" value="NZ_JACRST010000001.1"/>
</dbReference>
<name>A0A926I3E2_9FIRM</name>
<dbReference type="Gene3D" id="2.160.20.110">
    <property type="match status" value="2"/>
</dbReference>
<evidence type="ECO:0000259" key="5">
    <source>
        <dbReference type="Pfam" id="PF07581"/>
    </source>
</evidence>
<dbReference type="InterPro" id="IPR011493">
    <property type="entry name" value="GLUG"/>
</dbReference>
<keyword evidence="7" id="KW-1185">Reference proteome</keyword>
<dbReference type="Proteomes" id="UP000653127">
    <property type="component" value="Unassembled WGS sequence"/>
</dbReference>
<dbReference type="Gene3D" id="1.20.1270.90">
    <property type="entry name" value="AF1782-like"/>
    <property type="match status" value="3"/>
</dbReference>
<keyword evidence="3" id="KW-1133">Transmembrane helix</keyword>
<dbReference type="Pfam" id="PF07554">
    <property type="entry name" value="FIVAR"/>
    <property type="match status" value="5"/>
</dbReference>
<accession>A0A926I3E2</accession>
<feature type="domain" description="GLUG" evidence="5">
    <location>
        <begin position="1420"/>
        <end position="1445"/>
    </location>
</feature>
<feature type="domain" description="GLUG" evidence="5">
    <location>
        <begin position="1334"/>
        <end position="1357"/>
    </location>
</feature>
<feature type="signal peptide" evidence="4">
    <location>
        <begin position="1"/>
        <end position="24"/>
    </location>
</feature>
<feature type="chain" id="PRO_5037588004" evidence="4">
    <location>
        <begin position="25"/>
        <end position="2156"/>
    </location>
</feature>